<name>A0A3M7R1J2_BRAPC</name>
<proteinExistence type="predicted"/>
<reference evidence="1 2" key="1">
    <citation type="journal article" date="2018" name="Sci. Rep.">
        <title>Genomic signatures of local adaptation to the degree of environmental predictability in rotifers.</title>
        <authorList>
            <person name="Franch-Gras L."/>
            <person name="Hahn C."/>
            <person name="Garcia-Roger E.M."/>
            <person name="Carmona M.J."/>
            <person name="Serra M."/>
            <person name="Gomez A."/>
        </authorList>
    </citation>
    <scope>NUCLEOTIDE SEQUENCE [LARGE SCALE GENOMIC DNA]</scope>
    <source>
        <strain evidence="1">HYR1</strain>
    </source>
</reference>
<comment type="caution">
    <text evidence="1">The sequence shown here is derived from an EMBL/GenBank/DDBJ whole genome shotgun (WGS) entry which is preliminary data.</text>
</comment>
<keyword evidence="2" id="KW-1185">Reference proteome</keyword>
<evidence type="ECO:0000313" key="1">
    <source>
        <dbReference type="EMBL" id="RNA17085.1"/>
    </source>
</evidence>
<accession>A0A3M7R1J2</accession>
<dbReference type="AlphaFoldDB" id="A0A3M7R1J2"/>
<gene>
    <name evidence="1" type="ORF">BpHYR1_003355</name>
</gene>
<dbReference type="PROSITE" id="PS51257">
    <property type="entry name" value="PROKAR_LIPOPROTEIN"/>
    <property type="match status" value="1"/>
</dbReference>
<evidence type="ECO:0000313" key="2">
    <source>
        <dbReference type="Proteomes" id="UP000276133"/>
    </source>
</evidence>
<dbReference type="Proteomes" id="UP000276133">
    <property type="component" value="Unassembled WGS sequence"/>
</dbReference>
<protein>
    <submittedName>
        <fullName evidence="1">Uncharacterized protein</fullName>
    </submittedName>
</protein>
<organism evidence="1 2">
    <name type="scientific">Brachionus plicatilis</name>
    <name type="common">Marine rotifer</name>
    <name type="synonym">Brachionus muelleri</name>
    <dbReference type="NCBI Taxonomy" id="10195"/>
    <lineage>
        <taxon>Eukaryota</taxon>
        <taxon>Metazoa</taxon>
        <taxon>Spiralia</taxon>
        <taxon>Gnathifera</taxon>
        <taxon>Rotifera</taxon>
        <taxon>Eurotatoria</taxon>
        <taxon>Monogononta</taxon>
        <taxon>Pseudotrocha</taxon>
        <taxon>Ploima</taxon>
        <taxon>Brachionidae</taxon>
        <taxon>Brachionus</taxon>
    </lineage>
</organism>
<dbReference type="EMBL" id="REGN01004536">
    <property type="protein sequence ID" value="RNA17085.1"/>
    <property type="molecule type" value="Genomic_DNA"/>
</dbReference>
<sequence length="67" mass="8223">MFRIYTFAWSNLVAQSTQWLVVSACTIYKTNFGLLEKRYRYLKFSICFFSKRKKNMIEKLRLNYLSY</sequence>